<keyword evidence="2" id="KW-1185">Reference proteome</keyword>
<accession>A0A516PYV8</accession>
<name>A0A516PYV8_9ACTN</name>
<dbReference type="PANTHER" id="PTHR43649">
    <property type="entry name" value="ARABINOSE-BINDING PROTEIN-RELATED"/>
    <property type="match status" value="1"/>
</dbReference>
<dbReference type="Gene3D" id="3.40.190.10">
    <property type="entry name" value="Periplasmic binding protein-like II"/>
    <property type="match status" value="2"/>
</dbReference>
<dbReference type="InterPro" id="IPR006059">
    <property type="entry name" value="SBP"/>
</dbReference>
<dbReference type="AlphaFoldDB" id="A0A516PYV8"/>
<dbReference type="InterPro" id="IPR050490">
    <property type="entry name" value="Bact_solute-bd_prot1"/>
</dbReference>
<evidence type="ECO:0000313" key="1">
    <source>
        <dbReference type="EMBL" id="QDP96363.1"/>
    </source>
</evidence>
<dbReference type="OrthoDB" id="2531053at2"/>
<dbReference type="SUPFAM" id="SSF53850">
    <property type="entry name" value="Periplasmic binding protein-like II"/>
    <property type="match status" value="1"/>
</dbReference>
<dbReference type="KEGG" id="mik:FOE78_11030"/>
<evidence type="ECO:0000313" key="2">
    <source>
        <dbReference type="Proteomes" id="UP000319263"/>
    </source>
</evidence>
<dbReference type="PANTHER" id="PTHR43649:SF11">
    <property type="entry name" value="ABC TRANSPORTER SUBSTRATE-BINDING PROTEIN YESO-RELATED"/>
    <property type="match status" value="1"/>
</dbReference>
<reference evidence="1 2" key="1">
    <citation type="submission" date="2019-07" db="EMBL/GenBank/DDBJ databases">
        <title>Microlunatus dokdonensis sp. nov. isolated from the rhizospheric soil of the wild plant Elymus tsukushiensis.</title>
        <authorList>
            <person name="Ghim S.-Y."/>
            <person name="Hwang Y.-J."/>
            <person name="Son J.-S."/>
            <person name="Shin J.-H."/>
        </authorList>
    </citation>
    <scope>NUCLEOTIDE SEQUENCE [LARGE SCALE GENOMIC DNA]</scope>
    <source>
        <strain evidence="1 2">KUDC0627</strain>
    </source>
</reference>
<proteinExistence type="predicted"/>
<dbReference type="Proteomes" id="UP000319263">
    <property type="component" value="Chromosome"/>
</dbReference>
<gene>
    <name evidence="1" type="ORF">FOE78_11030</name>
</gene>
<dbReference type="EMBL" id="CP041692">
    <property type="protein sequence ID" value="QDP96363.1"/>
    <property type="molecule type" value="Genomic_DNA"/>
</dbReference>
<dbReference type="RefSeq" id="WP_143986329.1">
    <property type="nucleotide sequence ID" value="NZ_CP041692.1"/>
</dbReference>
<dbReference type="Pfam" id="PF01547">
    <property type="entry name" value="SBP_bac_1"/>
    <property type="match status" value="1"/>
</dbReference>
<protein>
    <submittedName>
        <fullName evidence="1">Extracellular solute-binding protein</fullName>
    </submittedName>
</protein>
<dbReference type="PROSITE" id="PS51257">
    <property type="entry name" value="PROKAR_LIPOPROTEIN"/>
    <property type="match status" value="1"/>
</dbReference>
<sequence length="443" mass="46965">MTGRDGRPDRRRSAGGRLLALLLAVSLGLVLAACSGSGDSGSKADKQTIRFAWWGDSARQATTRKVLDAFQQENPGITVEIETTGDTDAYFTKLATEMSANDAPDVMTLGGAYPREYSDRGALLDLGKVSGQLDLSKFPDSTLAASKFGGAIYGVPTGGNAIGMMINPKIFAAARVPLPDTSTWTWSEFVKVAGQLSAHSPKGTYGFEPRVNDTLGVYAQQRGKPIFDAQGKLAVAPETIADYWRMEQQLIENLGMPSAAAVQELANVSPEQTLMGQGKAAMTIGYSNLLGTYAQASGADLKLVTIPGAHEYQYAGPTVLPSQYYAISARSKHTEAAAKLLSFMVNSPTAAKLILDNRGMPFQTEVAKAIEPELDQYGKANAAYLTEVAKNGTPTAPIPPAGGSALNDITSKEDSDVLFGRATPDAAAEQWQTQLQQALAESK</sequence>
<organism evidence="1 2">
    <name type="scientific">Microlunatus elymi</name>
    <dbReference type="NCBI Taxonomy" id="2596828"/>
    <lineage>
        <taxon>Bacteria</taxon>
        <taxon>Bacillati</taxon>
        <taxon>Actinomycetota</taxon>
        <taxon>Actinomycetes</taxon>
        <taxon>Propionibacteriales</taxon>
        <taxon>Propionibacteriaceae</taxon>
        <taxon>Microlunatus</taxon>
    </lineage>
</organism>